<dbReference type="Proteomes" id="UP000595254">
    <property type="component" value="Chromosome"/>
</dbReference>
<name>A0A974NR80_PERPY</name>
<dbReference type="KEGG" id="ppsr:I6J18_07990"/>
<accession>A0A974NR80</accession>
<dbReference type="InterPro" id="IPR009045">
    <property type="entry name" value="Zn_M74/Hedgehog-like"/>
</dbReference>
<feature type="domain" description="Peptidase M15C" evidence="2">
    <location>
        <begin position="93"/>
        <end position="162"/>
    </location>
</feature>
<dbReference type="AlphaFoldDB" id="A0A974NR80"/>
<keyword evidence="1" id="KW-1133">Transmembrane helix</keyword>
<proteinExistence type="predicted"/>
<dbReference type="Gene3D" id="3.30.1380.10">
    <property type="match status" value="1"/>
</dbReference>
<evidence type="ECO:0000256" key="1">
    <source>
        <dbReference type="SAM" id="Phobius"/>
    </source>
</evidence>
<dbReference type="PANTHER" id="PTHR34385:SF1">
    <property type="entry name" value="PEPTIDOGLYCAN L-ALANYL-D-GLUTAMATE ENDOPEPTIDASE CWLK"/>
    <property type="match status" value="1"/>
</dbReference>
<dbReference type="EMBL" id="CP068053">
    <property type="protein sequence ID" value="QQT02585.1"/>
    <property type="molecule type" value="Genomic_DNA"/>
</dbReference>
<reference evidence="3 4" key="1">
    <citation type="submission" date="2021-01" db="EMBL/GenBank/DDBJ databases">
        <title>FDA dAtabase for Regulatory Grade micrObial Sequences (FDA-ARGOS): Supporting development and validation of Infectious Disease Dx tests.</title>
        <authorList>
            <person name="Nelson B."/>
            <person name="Plummer A."/>
            <person name="Tallon L."/>
            <person name="Sadzewicz L."/>
            <person name="Zhao X."/>
            <person name="Boylan J."/>
            <person name="Ott S."/>
            <person name="Bowen H."/>
            <person name="Vavikolanu K."/>
            <person name="Mehta A."/>
            <person name="Aluvathingal J."/>
            <person name="Nadendla S."/>
            <person name="Myers T."/>
            <person name="Yan Y."/>
            <person name="Sichtig H."/>
        </authorList>
    </citation>
    <scope>NUCLEOTIDE SEQUENCE [LARGE SCALE GENOMIC DNA]</scope>
    <source>
        <strain evidence="3 4">FDAARGOS_1161</strain>
    </source>
</reference>
<dbReference type="RefSeq" id="WP_040372885.1">
    <property type="nucleotide sequence ID" value="NZ_CP068053.1"/>
</dbReference>
<dbReference type="PANTHER" id="PTHR34385">
    <property type="entry name" value="D-ALANYL-D-ALANINE CARBOXYPEPTIDASE"/>
    <property type="match status" value="1"/>
</dbReference>
<dbReference type="InterPro" id="IPR052179">
    <property type="entry name" value="DD-CPase-like"/>
</dbReference>
<evidence type="ECO:0000313" key="3">
    <source>
        <dbReference type="EMBL" id="QQT02585.1"/>
    </source>
</evidence>
<dbReference type="GO" id="GO:0008233">
    <property type="term" value="F:peptidase activity"/>
    <property type="evidence" value="ECO:0007669"/>
    <property type="project" value="InterPro"/>
</dbReference>
<dbReference type="CDD" id="cd14845">
    <property type="entry name" value="L-Ala-D-Glu_peptidase_like"/>
    <property type="match status" value="1"/>
</dbReference>
<evidence type="ECO:0000259" key="2">
    <source>
        <dbReference type="Pfam" id="PF13539"/>
    </source>
</evidence>
<organism evidence="3 4">
    <name type="scientific">Peribacillus psychrosaccharolyticus</name>
    <name type="common">Bacillus psychrosaccharolyticus</name>
    <dbReference type="NCBI Taxonomy" id="1407"/>
    <lineage>
        <taxon>Bacteria</taxon>
        <taxon>Bacillati</taxon>
        <taxon>Bacillota</taxon>
        <taxon>Bacilli</taxon>
        <taxon>Bacillales</taxon>
        <taxon>Bacillaceae</taxon>
        <taxon>Peribacillus</taxon>
    </lineage>
</organism>
<evidence type="ECO:0000313" key="4">
    <source>
        <dbReference type="Proteomes" id="UP000595254"/>
    </source>
</evidence>
<keyword evidence="4" id="KW-1185">Reference proteome</keyword>
<keyword evidence="1" id="KW-0472">Membrane</keyword>
<sequence length="179" mass="20711">MPVQKLRIRIFVFILLLIMIYFGFSYLMPPDIEDIEVPNGLHPIVEEKQDELMERANQKGIPILISDGFRSIEEQNNLYEQGRSKPGKIVTNARGGESLHNFGLAIDFALLNKDGIAIWDMEYDGNRNNKQDWLEVVDLAKELGFEWGGDWAAFKDYPHLQMDFGISLRELQRGTWRLP</sequence>
<keyword evidence="1" id="KW-0812">Transmembrane</keyword>
<dbReference type="Pfam" id="PF13539">
    <property type="entry name" value="Peptidase_M15_4"/>
    <property type="match status" value="1"/>
</dbReference>
<protein>
    <submittedName>
        <fullName evidence="3">M15 family metallopeptidase</fullName>
    </submittedName>
</protein>
<dbReference type="InterPro" id="IPR039561">
    <property type="entry name" value="Peptidase_M15C"/>
</dbReference>
<dbReference type="SUPFAM" id="SSF55166">
    <property type="entry name" value="Hedgehog/DD-peptidase"/>
    <property type="match status" value="1"/>
</dbReference>
<feature type="transmembrane region" description="Helical" evidence="1">
    <location>
        <begin position="7"/>
        <end position="28"/>
    </location>
</feature>
<gene>
    <name evidence="3" type="ORF">I6J18_07990</name>
</gene>